<evidence type="ECO:0000313" key="8">
    <source>
        <dbReference type="Proteomes" id="UP000219281"/>
    </source>
</evidence>
<protein>
    <submittedName>
        <fullName evidence="7">RNA polymerase sigma-70 factor, ECF subfamily</fullName>
    </submittedName>
</protein>
<accession>A0A286A8T8</accession>
<sequence length="193" mass="23083">MSFNKVQLYSDQILLDMLKLDKRQAFDAIYNKYWEGIYLYIAKIIKDEEVAQDLLQEIFVSFWLRCEELEIESLKAYLFTAARYSSLTYIKQNIKKNNYEESMSEFFSQHDHSLEQNIDAKELANFIDDQLQHLPEKMREIYVLSRKELLSHKEISERLSISDKTVKKQIGNALKIFRLRLSDLYILILLLYC</sequence>
<dbReference type="InterPro" id="IPR039425">
    <property type="entry name" value="RNA_pol_sigma-70-like"/>
</dbReference>
<gene>
    <name evidence="7" type="ORF">SAMN06297358_2926</name>
</gene>
<evidence type="ECO:0000256" key="4">
    <source>
        <dbReference type="ARBA" id="ARBA00023163"/>
    </source>
</evidence>
<dbReference type="Gene3D" id="1.10.1740.10">
    <property type="match status" value="1"/>
</dbReference>
<organism evidence="7 8">
    <name type="scientific">Pedobacter xixiisoli</name>
    <dbReference type="NCBI Taxonomy" id="1476464"/>
    <lineage>
        <taxon>Bacteria</taxon>
        <taxon>Pseudomonadati</taxon>
        <taxon>Bacteroidota</taxon>
        <taxon>Sphingobacteriia</taxon>
        <taxon>Sphingobacteriales</taxon>
        <taxon>Sphingobacteriaceae</taxon>
        <taxon>Pedobacter</taxon>
    </lineage>
</organism>
<keyword evidence="2" id="KW-0805">Transcription regulation</keyword>
<dbReference type="InterPro" id="IPR007627">
    <property type="entry name" value="RNA_pol_sigma70_r2"/>
</dbReference>
<dbReference type="InterPro" id="IPR013324">
    <property type="entry name" value="RNA_pol_sigma_r3/r4-like"/>
</dbReference>
<evidence type="ECO:0000259" key="6">
    <source>
        <dbReference type="Pfam" id="PF08281"/>
    </source>
</evidence>
<dbReference type="EMBL" id="OCMT01000003">
    <property type="protein sequence ID" value="SOD18292.1"/>
    <property type="molecule type" value="Genomic_DNA"/>
</dbReference>
<dbReference type="SUPFAM" id="SSF88946">
    <property type="entry name" value="Sigma2 domain of RNA polymerase sigma factors"/>
    <property type="match status" value="1"/>
</dbReference>
<comment type="similarity">
    <text evidence="1">Belongs to the sigma-70 factor family. ECF subfamily.</text>
</comment>
<dbReference type="NCBIfam" id="TIGR02985">
    <property type="entry name" value="Sig70_bacteroi1"/>
    <property type="match status" value="1"/>
</dbReference>
<dbReference type="Gene3D" id="1.10.10.10">
    <property type="entry name" value="Winged helix-like DNA-binding domain superfamily/Winged helix DNA-binding domain"/>
    <property type="match status" value="1"/>
</dbReference>
<dbReference type="GO" id="GO:0006352">
    <property type="term" value="P:DNA-templated transcription initiation"/>
    <property type="evidence" value="ECO:0007669"/>
    <property type="project" value="InterPro"/>
</dbReference>
<keyword evidence="4" id="KW-0804">Transcription</keyword>
<reference evidence="8" key="1">
    <citation type="submission" date="2017-09" db="EMBL/GenBank/DDBJ databases">
        <authorList>
            <person name="Varghese N."/>
            <person name="Submissions S."/>
        </authorList>
    </citation>
    <scope>NUCLEOTIDE SEQUENCE [LARGE SCALE GENOMIC DNA]</scope>
    <source>
        <strain evidence="8">CGMCC 1.12803</strain>
    </source>
</reference>
<evidence type="ECO:0000256" key="1">
    <source>
        <dbReference type="ARBA" id="ARBA00010641"/>
    </source>
</evidence>
<dbReference type="AlphaFoldDB" id="A0A286A8T8"/>
<dbReference type="RefSeq" id="WP_097132751.1">
    <property type="nucleotide sequence ID" value="NZ_OCMT01000003.1"/>
</dbReference>
<dbReference type="Proteomes" id="UP000219281">
    <property type="component" value="Unassembled WGS sequence"/>
</dbReference>
<name>A0A286A8T8_9SPHI</name>
<dbReference type="Pfam" id="PF04542">
    <property type="entry name" value="Sigma70_r2"/>
    <property type="match status" value="1"/>
</dbReference>
<dbReference type="SUPFAM" id="SSF88659">
    <property type="entry name" value="Sigma3 and sigma4 domains of RNA polymerase sigma factors"/>
    <property type="match status" value="1"/>
</dbReference>
<dbReference type="PANTHER" id="PTHR43133:SF46">
    <property type="entry name" value="RNA POLYMERASE SIGMA-70 FACTOR ECF SUBFAMILY"/>
    <property type="match status" value="1"/>
</dbReference>
<dbReference type="InterPro" id="IPR014327">
    <property type="entry name" value="RNA_pol_sigma70_bacteroid"/>
</dbReference>
<feature type="domain" description="RNA polymerase sigma-70 region 2" evidence="5">
    <location>
        <begin position="37"/>
        <end position="93"/>
    </location>
</feature>
<evidence type="ECO:0000259" key="5">
    <source>
        <dbReference type="Pfam" id="PF04542"/>
    </source>
</evidence>
<evidence type="ECO:0000313" key="7">
    <source>
        <dbReference type="EMBL" id="SOD18292.1"/>
    </source>
</evidence>
<dbReference type="InterPro" id="IPR036388">
    <property type="entry name" value="WH-like_DNA-bd_sf"/>
</dbReference>
<keyword evidence="3" id="KW-0731">Sigma factor</keyword>
<dbReference type="InterPro" id="IPR014284">
    <property type="entry name" value="RNA_pol_sigma-70_dom"/>
</dbReference>
<dbReference type="NCBIfam" id="TIGR02937">
    <property type="entry name" value="sigma70-ECF"/>
    <property type="match status" value="1"/>
</dbReference>
<dbReference type="OrthoDB" id="659569at2"/>
<keyword evidence="8" id="KW-1185">Reference proteome</keyword>
<dbReference type="GO" id="GO:0016987">
    <property type="term" value="F:sigma factor activity"/>
    <property type="evidence" value="ECO:0007669"/>
    <property type="project" value="UniProtKB-KW"/>
</dbReference>
<dbReference type="InterPro" id="IPR013325">
    <property type="entry name" value="RNA_pol_sigma_r2"/>
</dbReference>
<dbReference type="InterPro" id="IPR013249">
    <property type="entry name" value="RNA_pol_sigma70_r4_t2"/>
</dbReference>
<proteinExistence type="inferred from homology"/>
<evidence type="ECO:0000256" key="2">
    <source>
        <dbReference type="ARBA" id="ARBA00023015"/>
    </source>
</evidence>
<dbReference type="PANTHER" id="PTHR43133">
    <property type="entry name" value="RNA POLYMERASE ECF-TYPE SIGMA FACTO"/>
    <property type="match status" value="1"/>
</dbReference>
<dbReference type="Pfam" id="PF08281">
    <property type="entry name" value="Sigma70_r4_2"/>
    <property type="match status" value="1"/>
</dbReference>
<dbReference type="GO" id="GO:0003677">
    <property type="term" value="F:DNA binding"/>
    <property type="evidence" value="ECO:0007669"/>
    <property type="project" value="InterPro"/>
</dbReference>
<feature type="domain" description="RNA polymerase sigma factor 70 region 4 type 2" evidence="6">
    <location>
        <begin position="127"/>
        <end position="175"/>
    </location>
</feature>
<evidence type="ECO:0000256" key="3">
    <source>
        <dbReference type="ARBA" id="ARBA00023082"/>
    </source>
</evidence>